<sequence>MNPLTAREAEKLFNSVAGNVSKIKKTEVIICPPFIYLDRLKKLSKKISLGAQDAFPGEVGAFTGEVSAEMLYELGARYVILGHSERRTLGEQNSDINKKLKSALSASLRPILCVGEEKRDESHEYFNVVKTQIRECFNGIGKNLISKIIVAYEPVWAISSTPGRRDATSADSREMAVFVKKVISDLYSPESANNVRIIYGGSANEKDAADFLKNGGVDGLLSGRASLDAKKFAEIVKIAEKI</sequence>
<keyword evidence="3" id="KW-0324">Glycolysis</keyword>
<dbReference type="Proteomes" id="UP000177777">
    <property type="component" value="Unassembled WGS sequence"/>
</dbReference>
<dbReference type="NCBIfam" id="TIGR00419">
    <property type="entry name" value="tim"/>
    <property type="match status" value="1"/>
</dbReference>
<keyword evidence="3" id="KW-0312">Gluconeogenesis</keyword>
<evidence type="ECO:0000256" key="1">
    <source>
        <dbReference type="ARBA" id="ARBA00007422"/>
    </source>
</evidence>
<evidence type="ECO:0000313" key="4">
    <source>
        <dbReference type="EMBL" id="OGI77001.1"/>
    </source>
</evidence>
<evidence type="ECO:0000256" key="3">
    <source>
        <dbReference type="RuleBase" id="RU363013"/>
    </source>
</evidence>
<protein>
    <recommendedName>
        <fullName evidence="3">Triosephosphate isomerase</fullName>
        <ecNumber evidence="3">5.3.1.1</ecNumber>
    </recommendedName>
</protein>
<comment type="pathway">
    <text evidence="3">Carbohydrate degradation; glycolysis; D-glyceraldehyde 3-phosphate from glycerone phosphate: step 1/1.</text>
</comment>
<comment type="pathway">
    <text evidence="3">Carbohydrate biosynthesis; gluconeogenesis.</text>
</comment>
<dbReference type="PROSITE" id="PS51440">
    <property type="entry name" value="TIM_2"/>
    <property type="match status" value="1"/>
</dbReference>
<dbReference type="GO" id="GO:0004807">
    <property type="term" value="F:triose-phosphate isomerase activity"/>
    <property type="evidence" value="ECO:0007669"/>
    <property type="project" value="UniProtKB-UniRule"/>
</dbReference>
<dbReference type="CDD" id="cd00311">
    <property type="entry name" value="TIM"/>
    <property type="match status" value="1"/>
</dbReference>
<dbReference type="GO" id="GO:0006094">
    <property type="term" value="P:gluconeogenesis"/>
    <property type="evidence" value="ECO:0007669"/>
    <property type="project" value="UniProtKB-UniPathway"/>
</dbReference>
<dbReference type="STRING" id="1801754.A3D42_02335"/>
<comment type="catalytic activity">
    <reaction evidence="3">
        <text>D-glyceraldehyde 3-phosphate = dihydroxyacetone phosphate</text>
        <dbReference type="Rhea" id="RHEA:18585"/>
        <dbReference type="ChEBI" id="CHEBI:57642"/>
        <dbReference type="ChEBI" id="CHEBI:59776"/>
        <dbReference type="EC" id="5.3.1.1"/>
    </reaction>
</comment>
<dbReference type="UniPathway" id="UPA00138"/>
<evidence type="ECO:0000313" key="5">
    <source>
        <dbReference type="Proteomes" id="UP000177777"/>
    </source>
</evidence>
<comment type="caution">
    <text evidence="4">The sequence shown here is derived from an EMBL/GenBank/DDBJ whole genome shotgun (WGS) entry which is preliminary data.</text>
</comment>
<dbReference type="GO" id="GO:0005829">
    <property type="term" value="C:cytosol"/>
    <property type="evidence" value="ECO:0007669"/>
    <property type="project" value="TreeGrafter"/>
</dbReference>
<dbReference type="PANTHER" id="PTHR21139:SF42">
    <property type="entry name" value="TRIOSEPHOSPHATE ISOMERASE"/>
    <property type="match status" value="1"/>
</dbReference>
<dbReference type="Gene3D" id="3.20.20.70">
    <property type="entry name" value="Aldolase class I"/>
    <property type="match status" value="1"/>
</dbReference>
<dbReference type="GO" id="GO:0046166">
    <property type="term" value="P:glyceraldehyde-3-phosphate biosynthetic process"/>
    <property type="evidence" value="ECO:0007669"/>
    <property type="project" value="TreeGrafter"/>
</dbReference>
<keyword evidence="3" id="KW-0963">Cytoplasm</keyword>
<dbReference type="PANTHER" id="PTHR21139">
    <property type="entry name" value="TRIOSEPHOSPHATE ISOMERASE"/>
    <property type="match status" value="1"/>
</dbReference>
<evidence type="ECO:0000256" key="2">
    <source>
        <dbReference type="ARBA" id="ARBA00023235"/>
    </source>
</evidence>
<comment type="subcellular location">
    <subcellularLocation>
        <location evidence="3">Cytoplasm</location>
    </subcellularLocation>
</comment>
<name>A0A1F6W534_9BACT</name>
<comment type="similarity">
    <text evidence="1 3">Belongs to the triosephosphate isomerase family.</text>
</comment>
<dbReference type="AlphaFoldDB" id="A0A1F6W534"/>
<dbReference type="Pfam" id="PF00121">
    <property type="entry name" value="TIM"/>
    <property type="match status" value="1"/>
</dbReference>
<dbReference type="InterPro" id="IPR035990">
    <property type="entry name" value="TIM_sf"/>
</dbReference>
<gene>
    <name evidence="4" type="ORF">A3D42_02335</name>
</gene>
<accession>A0A1F6W534</accession>
<dbReference type="GO" id="GO:0006096">
    <property type="term" value="P:glycolytic process"/>
    <property type="evidence" value="ECO:0007669"/>
    <property type="project" value="UniProtKB-UniRule"/>
</dbReference>
<dbReference type="UniPathway" id="UPA00109">
    <property type="reaction ID" value="UER00189"/>
</dbReference>
<dbReference type="InterPro" id="IPR000652">
    <property type="entry name" value="Triosephosphate_isomerase"/>
</dbReference>
<reference evidence="4 5" key="1">
    <citation type="journal article" date="2016" name="Nat. Commun.">
        <title>Thousands of microbial genomes shed light on interconnected biogeochemical processes in an aquifer system.</title>
        <authorList>
            <person name="Anantharaman K."/>
            <person name="Brown C.T."/>
            <person name="Hug L.A."/>
            <person name="Sharon I."/>
            <person name="Castelle C.J."/>
            <person name="Probst A.J."/>
            <person name="Thomas B.C."/>
            <person name="Singh A."/>
            <person name="Wilkins M.J."/>
            <person name="Karaoz U."/>
            <person name="Brodie E.L."/>
            <person name="Williams K.H."/>
            <person name="Hubbard S.S."/>
            <person name="Banfield J.F."/>
        </authorList>
    </citation>
    <scope>NUCLEOTIDE SEQUENCE [LARGE SCALE GENOMIC DNA]</scope>
</reference>
<dbReference type="SUPFAM" id="SSF51351">
    <property type="entry name" value="Triosephosphate isomerase (TIM)"/>
    <property type="match status" value="1"/>
</dbReference>
<comment type="subunit">
    <text evidence="3">Homodimer.</text>
</comment>
<dbReference type="EC" id="5.3.1.1" evidence="3"/>
<keyword evidence="2 3" id="KW-0413">Isomerase</keyword>
<dbReference type="InterPro" id="IPR013785">
    <property type="entry name" value="Aldolase_TIM"/>
</dbReference>
<dbReference type="GO" id="GO:0019563">
    <property type="term" value="P:glycerol catabolic process"/>
    <property type="evidence" value="ECO:0007669"/>
    <property type="project" value="TreeGrafter"/>
</dbReference>
<dbReference type="EMBL" id="MFUE01000020">
    <property type="protein sequence ID" value="OGI77001.1"/>
    <property type="molecule type" value="Genomic_DNA"/>
</dbReference>
<organism evidence="4 5">
    <name type="scientific">Candidatus Nomurabacteria bacterium RIFCSPHIGHO2_02_FULL_41_18</name>
    <dbReference type="NCBI Taxonomy" id="1801754"/>
    <lineage>
        <taxon>Bacteria</taxon>
        <taxon>Candidatus Nomuraibacteriota</taxon>
    </lineage>
</organism>
<proteinExistence type="inferred from homology"/>